<feature type="compositionally biased region" description="Basic and acidic residues" evidence="1">
    <location>
        <begin position="186"/>
        <end position="200"/>
    </location>
</feature>
<keyword evidence="3" id="KW-1185">Reference proteome</keyword>
<feature type="compositionally biased region" description="Basic residues" evidence="1">
    <location>
        <begin position="44"/>
        <end position="60"/>
    </location>
</feature>
<dbReference type="EMBL" id="CANHGI010000006">
    <property type="protein sequence ID" value="CAI5456460.1"/>
    <property type="molecule type" value="Genomic_DNA"/>
</dbReference>
<feature type="region of interest" description="Disordered" evidence="1">
    <location>
        <begin position="265"/>
        <end position="303"/>
    </location>
</feature>
<evidence type="ECO:0000313" key="2">
    <source>
        <dbReference type="EMBL" id="CAI5456460.1"/>
    </source>
</evidence>
<feature type="compositionally biased region" description="Basic and acidic residues" evidence="1">
    <location>
        <begin position="155"/>
        <end position="166"/>
    </location>
</feature>
<feature type="compositionally biased region" description="Polar residues" evidence="1">
    <location>
        <begin position="814"/>
        <end position="825"/>
    </location>
</feature>
<feature type="region of interest" description="Disordered" evidence="1">
    <location>
        <begin position="800"/>
        <end position="825"/>
    </location>
</feature>
<feature type="compositionally biased region" description="Low complexity" evidence="1">
    <location>
        <begin position="278"/>
        <end position="291"/>
    </location>
</feature>
<dbReference type="Proteomes" id="UP001152747">
    <property type="component" value="Unassembled WGS sequence"/>
</dbReference>
<evidence type="ECO:0000256" key="1">
    <source>
        <dbReference type="SAM" id="MobiDB-lite"/>
    </source>
</evidence>
<protein>
    <submittedName>
        <fullName evidence="2">Uncharacterized protein</fullName>
    </submittedName>
</protein>
<feature type="compositionally biased region" description="Low complexity" evidence="1">
    <location>
        <begin position="1"/>
        <end position="17"/>
    </location>
</feature>
<gene>
    <name evidence="2" type="ORF">CAMP_LOCUS19097</name>
</gene>
<proteinExistence type="predicted"/>
<feature type="region of interest" description="Disordered" evidence="1">
    <location>
        <begin position="318"/>
        <end position="338"/>
    </location>
</feature>
<name>A0A9P1NB64_9PELO</name>
<feature type="region of interest" description="Disordered" evidence="1">
    <location>
        <begin position="651"/>
        <end position="671"/>
    </location>
</feature>
<feature type="region of interest" description="Disordered" evidence="1">
    <location>
        <begin position="123"/>
        <end position="212"/>
    </location>
</feature>
<feature type="compositionally biased region" description="Basic and acidic residues" evidence="1">
    <location>
        <begin position="132"/>
        <end position="141"/>
    </location>
</feature>
<feature type="compositionally biased region" description="Polar residues" evidence="1">
    <location>
        <begin position="323"/>
        <end position="334"/>
    </location>
</feature>
<organism evidence="2 3">
    <name type="scientific">Caenorhabditis angaria</name>
    <dbReference type="NCBI Taxonomy" id="860376"/>
    <lineage>
        <taxon>Eukaryota</taxon>
        <taxon>Metazoa</taxon>
        <taxon>Ecdysozoa</taxon>
        <taxon>Nematoda</taxon>
        <taxon>Chromadorea</taxon>
        <taxon>Rhabditida</taxon>
        <taxon>Rhabditina</taxon>
        <taxon>Rhabditomorpha</taxon>
        <taxon>Rhabditoidea</taxon>
        <taxon>Rhabditidae</taxon>
        <taxon>Peloderinae</taxon>
        <taxon>Caenorhabditis</taxon>
    </lineage>
</organism>
<feature type="region of interest" description="Disordered" evidence="1">
    <location>
        <begin position="1"/>
        <end position="25"/>
    </location>
</feature>
<comment type="caution">
    <text evidence="2">The sequence shown here is derived from an EMBL/GenBank/DDBJ whole genome shotgun (WGS) entry which is preliminary data.</text>
</comment>
<evidence type="ECO:0000313" key="3">
    <source>
        <dbReference type="Proteomes" id="UP001152747"/>
    </source>
</evidence>
<dbReference type="AlphaFoldDB" id="A0A9P1NB64"/>
<accession>A0A9P1NB64</accession>
<feature type="compositionally biased region" description="Polar residues" evidence="1">
    <location>
        <begin position="167"/>
        <end position="176"/>
    </location>
</feature>
<reference evidence="2" key="1">
    <citation type="submission" date="2022-11" db="EMBL/GenBank/DDBJ databases">
        <authorList>
            <person name="Kikuchi T."/>
        </authorList>
    </citation>
    <scope>NUCLEOTIDE SEQUENCE</scope>
    <source>
        <strain evidence="2">PS1010</strain>
    </source>
</reference>
<sequence length="825" mass="91909">MERSQSNDQPSSSDNNQVGYPVEDIRILTPENSSWEFRRARARQDRRKANKAARKARKRARQNEVHSTAVHGYFYGDIPRPEPLQSEHMDLAMRLAAPWGMSASDRRKLEAEAKAANFELPKNFGDFTGESSDVRHTEQPRGHKLMPSGRHKTQKSLDFKNRDSRWDQSTSGTQRFESLESPMKIRKIERPQYKADHNSEQSESSSSTIRKSCKNEGTLADLEKTAGASKSVGKFNKDNRVLDSEIDESSETYSRWRNSLSVSLNTTPIKSERPNVKSGGSAERSASSSEAFPQDVPGKPTLCHLETPLKRFGYWKQEEDQPNSEMGSSSSKCSTWRDPHFQEATSGFTIKPMKLESSSSKNLAVPREAEKVVFSFAKAAEQITTGSSKVAVSSEFTNVDIASTTNQSEQLHAETNMQKNLPSTSENLNVQNERKRVSFKLETQTRPNPTNAFSEFAGKSIKKEVECVVEFENVGNQKGFANSTRSFDIKPQIAKLAYPENFAKVYGKSTDETAKHSEQLHQESNMQKSLLASSEHLNIQNESQPVSFNYETQSGQNPTNALSEFAGKAIKTEVECVDEFEYGGNQKGFVNSPRSYDIKPQIAKLAYPENFAKVYGTSTDKTAQHSEQLHQELNMQKSFPASSEHLNIQNESQPASFNHATQSGQNPTNSFSGFAGKSIKIEVESADDFEYGGIGKGFANSPRSFEHLKVQNERKPVTFNFAAQNQQTATNSSNVEGTCSGFAKKSIKKENESVGSVVFDETRNIVPSSPHRYEMKPQIAKFAVPKNAEKIGGTLTDVSETAKQSEQLNEEKPTTSGTLNASRNE</sequence>
<feature type="region of interest" description="Disordered" evidence="1">
    <location>
        <begin position="38"/>
        <end position="65"/>
    </location>
</feature>